<name>A0ABR5VMG2_MARGR</name>
<protein>
    <recommendedName>
        <fullName evidence="3">Hpr(Ser) kinase/phosphatase</fullName>
    </recommendedName>
</protein>
<dbReference type="InterPro" id="IPR027417">
    <property type="entry name" value="P-loop_NTPase"/>
</dbReference>
<proteinExistence type="predicted"/>
<evidence type="ECO:0000313" key="2">
    <source>
        <dbReference type="Proteomes" id="UP000075766"/>
    </source>
</evidence>
<keyword evidence="2" id="KW-1185">Reference proteome</keyword>
<comment type="caution">
    <text evidence="1">The sequence shown here is derived from an EMBL/GenBank/DDBJ whole genome shotgun (WGS) entry which is preliminary data.</text>
</comment>
<gene>
    <name evidence="1" type="ORF">AY586_00795</name>
</gene>
<dbReference type="Gene3D" id="3.40.50.300">
    <property type="entry name" value="P-loop containing nucleotide triphosphate hydrolases"/>
    <property type="match status" value="1"/>
</dbReference>
<evidence type="ECO:0000313" key="1">
    <source>
        <dbReference type="EMBL" id="KXX65418.1"/>
    </source>
</evidence>
<organism evidence="1 2">
    <name type="scientific">Marichromatium gracile</name>
    <name type="common">Chromatium gracile</name>
    <dbReference type="NCBI Taxonomy" id="1048"/>
    <lineage>
        <taxon>Bacteria</taxon>
        <taxon>Pseudomonadati</taxon>
        <taxon>Pseudomonadota</taxon>
        <taxon>Gammaproteobacteria</taxon>
        <taxon>Chromatiales</taxon>
        <taxon>Chromatiaceae</taxon>
        <taxon>Marichromatium</taxon>
    </lineage>
</organism>
<accession>A0ABR5VMG2</accession>
<sequence>MTDLELELHRLVHVRLQQLPTSHVAVVCKRLGHFRIEPSGHLPDVLCAPLPETAVALRGLTPRVAPQQVTTVWFEGRCVLLYSHRGHPDLILDPGTPVRILVSCRAGAIKRFYNALLFAIHLSATRRGGLLLHAAALRDPCGRTALVLGPRRSRKTHLTLELLHRGWDYLADDKLLLHQGRLHLFEHRLVVRRHHLSALPWLAERLDGPEAPRTIRSQRLRRLLDRLQHIASRTISEKLQPLLQPLINPAFPQDLTRHLPDSRILSSARPDALFVLAPGARQGCAPLEERMLLRQLVAIERLYLGGMGPLEAMSDYAQPDPGTPDLATLLERNLAGVPGFRLAVAERASAAELAEGLARRLTDLEPETTTPCPA</sequence>
<dbReference type="RefSeq" id="WP_062273079.1">
    <property type="nucleotide sequence ID" value="NZ_LSYU01000033.1"/>
</dbReference>
<evidence type="ECO:0008006" key="3">
    <source>
        <dbReference type="Google" id="ProtNLM"/>
    </source>
</evidence>
<dbReference type="Proteomes" id="UP000075766">
    <property type="component" value="Unassembled WGS sequence"/>
</dbReference>
<reference evidence="1 2" key="1">
    <citation type="submission" date="2016-02" db="EMBL/GenBank/DDBJ databases">
        <title>Genome sequence of Marichromatium gracile YL-28, a purple sulfur bacterium.</title>
        <authorList>
            <person name="Zhao C."/>
            <person name="Hong X."/>
            <person name="Chen S."/>
            <person name="Yang S."/>
        </authorList>
    </citation>
    <scope>NUCLEOTIDE SEQUENCE [LARGE SCALE GENOMIC DNA]</scope>
    <source>
        <strain evidence="1 2">YL28</strain>
    </source>
</reference>
<dbReference type="EMBL" id="LSYU01000033">
    <property type="protein sequence ID" value="KXX65418.1"/>
    <property type="molecule type" value="Genomic_DNA"/>
</dbReference>